<sequence length="177" mass="18432">MQLISAILRGFQVIFAVIVLGISVDLARGQEPALESVPAATGYAAFCGAFGSLAAFIGVASLFVSSLEGIITWALDGLSSLTMLAAGIAFAVLLRDAPCSNPSVIEHNNLLNGGCMKHDGDLYCRYTARSGTGKLKSRCVSAKADSAFMFITCVTCIGIVAYSFFVRGRGAKGVSYA</sequence>
<keyword evidence="2 5" id="KW-0812">Transmembrane</keyword>
<name>A0ABR4L4H7_9EURO</name>
<comment type="caution">
    <text evidence="7">The sequence shown here is derived from an EMBL/GenBank/DDBJ whole genome shotgun (WGS) entry which is preliminary data.</text>
</comment>
<comment type="subcellular location">
    <subcellularLocation>
        <location evidence="1">Membrane</location>
        <topology evidence="1">Multi-pass membrane protein</topology>
    </subcellularLocation>
</comment>
<evidence type="ECO:0000259" key="6">
    <source>
        <dbReference type="Pfam" id="PF01284"/>
    </source>
</evidence>
<dbReference type="Pfam" id="PF01284">
    <property type="entry name" value="MARVEL"/>
    <property type="match status" value="1"/>
</dbReference>
<keyword evidence="3 5" id="KW-1133">Transmembrane helix</keyword>
<reference evidence="7 8" key="1">
    <citation type="submission" date="2024-07" db="EMBL/GenBank/DDBJ databases">
        <title>Section-level genome sequencing and comparative genomics of Aspergillus sections Usti and Cavernicolus.</title>
        <authorList>
            <consortium name="Lawrence Berkeley National Laboratory"/>
            <person name="Nybo J.L."/>
            <person name="Vesth T.C."/>
            <person name="Theobald S."/>
            <person name="Frisvad J.C."/>
            <person name="Larsen T.O."/>
            <person name="Kjaerboelling I."/>
            <person name="Rothschild-Mancinelli K."/>
            <person name="Lyhne E.K."/>
            <person name="Kogle M.E."/>
            <person name="Barry K."/>
            <person name="Clum A."/>
            <person name="Na H."/>
            <person name="Ledsgaard L."/>
            <person name="Lin J."/>
            <person name="Lipzen A."/>
            <person name="Kuo A."/>
            <person name="Riley R."/>
            <person name="Mondo S."/>
            <person name="LaButti K."/>
            <person name="Haridas S."/>
            <person name="Pangalinan J."/>
            <person name="Salamov A.A."/>
            <person name="Simmons B.A."/>
            <person name="Magnuson J.K."/>
            <person name="Chen J."/>
            <person name="Drula E."/>
            <person name="Henrissat B."/>
            <person name="Wiebenga A."/>
            <person name="Lubbers R.J."/>
            <person name="Gomes A.C."/>
            <person name="Macurrencykelacurrency M.R."/>
            <person name="Stajich J."/>
            <person name="Grigoriev I.V."/>
            <person name="Mortensen U.H."/>
            <person name="De vries R.P."/>
            <person name="Baker S.E."/>
            <person name="Andersen M.R."/>
        </authorList>
    </citation>
    <scope>NUCLEOTIDE SEQUENCE [LARGE SCALE GENOMIC DNA]</scope>
    <source>
        <strain evidence="7 8">CBS 756.74</strain>
    </source>
</reference>
<evidence type="ECO:0000256" key="2">
    <source>
        <dbReference type="ARBA" id="ARBA00022692"/>
    </source>
</evidence>
<feature type="transmembrane region" description="Helical" evidence="5">
    <location>
        <begin position="6"/>
        <end position="27"/>
    </location>
</feature>
<dbReference type="RefSeq" id="XP_070904235.1">
    <property type="nucleotide sequence ID" value="XM_071035984.1"/>
</dbReference>
<dbReference type="InterPro" id="IPR008253">
    <property type="entry name" value="Marvel"/>
</dbReference>
<evidence type="ECO:0000256" key="3">
    <source>
        <dbReference type="ARBA" id="ARBA00022989"/>
    </source>
</evidence>
<evidence type="ECO:0000256" key="1">
    <source>
        <dbReference type="ARBA" id="ARBA00004141"/>
    </source>
</evidence>
<keyword evidence="8" id="KW-1185">Reference proteome</keyword>
<proteinExistence type="predicted"/>
<dbReference type="InterPro" id="IPR052649">
    <property type="entry name" value="NCE102-like"/>
</dbReference>
<accession>A0ABR4L4H7</accession>
<evidence type="ECO:0000313" key="7">
    <source>
        <dbReference type="EMBL" id="KAL2859301.1"/>
    </source>
</evidence>
<feature type="transmembrane region" description="Helical" evidence="5">
    <location>
        <begin position="39"/>
        <end position="64"/>
    </location>
</feature>
<keyword evidence="4 5" id="KW-0472">Membrane</keyword>
<organism evidence="7 8">
    <name type="scientific">Aspergillus pseudodeflectus</name>
    <dbReference type="NCBI Taxonomy" id="176178"/>
    <lineage>
        <taxon>Eukaryota</taxon>
        <taxon>Fungi</taxon>
        <taxon>Dikarya</taxon>
        <taxon>Ascomycota</taxon>
        <taxon>Pezizomycotina</taxon>
        <taxon>Eurotiomycetes</taxon>
        <taxon>Eurotiomycetidae</taxon>
        <taxon>Eurotiales</taxon>
        <taxon>Aspergillaceae</taxon>
        <taxon>Aspergillus</taxon>
        <taxon>Aspergillus subgen. Nidulantes</taxon>
    </lineage>
</organism>
<protein>
    <submittedName>
        <fullName evidence="7">Marvel domain-containing protein</fullName>
    </submittedName>
</protein>
<feature type="transmembrane region" description="Helical" evidence="5">
    <location>
        <begin position="146"/>
        <end position="165"/>
    </location>
</feature>
<dbReference type="GeneID" id="98151148"/>
<dbReference type="PANTHER" id="PTHR28165:SF2">
    <property type="entry name" value="MARVEL DOMAIN-CONTAINING PROTEIN"/>
    <property type="match status" value="1"/>
</dbReference>
<dbReference type="PANTHER" id="PTHR28165">
    <property type="entry name" value="NON-CLASSICAL EXPORT PROTEIN 2-RELATED"/>
    <property type="match status" value="1"/>
</dbReference>
<gene>
    <name evidence="7" type="ORF">BJX68DRAFT_114991</name>
</gene>
<dbReference type="EMBL" id="JBFXLR010000003">
    <property type="protein sequence ID" value="KAL2859301.1"/>
    <property type="molecule type" value="Genomic_DNA"/>
</dbReference>
<feature type="domain" description="MARVEL" evidence="6">
    <location>
        <begin position="4"/>
        <end position="160"/>
    </location>
</feature>
<dbReference type="Proteomes" id="UP001610444">
    <property type="component" value="Unassembled WGS sequence"/>
</dbReference>
<evidence type="ECO:0000256" key="5">
    <source>
        <dbReference type="SAM" id="Phobius"/>
    </source>
</evidence>
<evidence type="ECO:0000256" key="4">
    <source>
        <dbReference type="ARBA" id="ARBA00023136"/>
    </source>
</evidence>
<evidence type="ECO:0000313" key="8">
    <source>
        <dbReference type="Proteomes" id="UP001610444"/>
    </source>
</evidence>
<feature type="transmembrane region" description="Helical" evidence="5">
    <location>
        <begin position="70"/>
        <end position="94"/>
    </location>
</feature>